<dbReference type="AlphaFoldDB" id="A0A2H3JMB3"/>
<keyword evidence="2" id="KW-1185">Reference proteome</keyword>
<evidence type="ECO:0000313" key="2">
    <source>
        <dbReference type="Proteomes" id="UP000218811"/>
    </source>
</evidence>
<dbReference type="Proteomes" id="UP000218811">
    <property type="component" value="Unassembled WGS sequence"/>
</dbReference>
<name>A0A2H3JMB3_WOLCO</name>
<dbReference type="EMBL" id="KB467943">
    <property type="protein sequence ID" value="PCH38868.1"/>
    <property type="molecule type" value="Genomic_DNA"/>
</dbReference>
<sequence length="109" mass="11410">MGTATRRTDGGETWMEHAPGMPYTPTYTLHGRHSSFASAGGATKYCRKAARVNRVGLHKRGVGKASGDECDRPRDNVGGETLDAAIDAALVGTLFIAGIPYDVSPSSSA</sequence>
<gene>
    <name evidence="1" type="ORF">WOLCODRAFT_158403</name>
</gene>
<proteinExistence type="predicted"/>
<accession>A0A2H3JMB3</accession>
<reference evidence="1 2" key="1">
    <citation type="journal article" date="2012" name="Science">
        <title>The Paleozoic origin of enzymatic lignin decomposition reconstructed from 31 fungal genomes.</title>
        <authorList>
            <person name="Floudas D."/>
            <person name="Binder M."/>
            <person name="Riley R."/>
            <person name="Barry K."/>
            <person name="Blanchette R.A."/>
            <person name="Henrissat B."/>
            <person name="Martinez A.T."/>
            <person name="Otillar R."/>
            <person name="Spatafora J.W."/>
            <person name="Yadav J.S."/>
            <person name="Aerts A."/>
            <person name="Benoit I."/>
            <person name="Boyd A."/>
            <person name="Carlson A."/>
            <person name="Copeland A."/>
            <person name="Coutinho P.M."/>
            <person name="de Vries R.P."/>
            <person name="Ferreira P."/>
            <person name="Findley K."/>
            <person name="Foster B."/>
            <person name="Gaskell J."/>
            <person name="Glotzer D."/>
            <person name="Gorecki P."/>
            <person name="Heitman J."/>
            <person name="Hesse C."/>
            <person name="Hori C."/>
            <person name="Igarashi K."/>
            <person name="Jurgens J.A."/>
            <person name="Kallen N."/>
            <person name="Kersten P."/>
            <person name="Kohler A."/>
            <person name="Kuees U."/>
            <person name="Kumar T.K.A."/>
            <person name="Kuo A."/>
            <person name="LaButti K."/>
            <person name="Larrondo L.F."/>
            <person name="Lindquist E."/>
            <person name="Ling A."/>
            <person name="Lombard V."/>
            <person name="Lucas S."/>
            <person name="Lundell T."/>
            <person name="Martin R."/>
            <person name="McLaughlin D.J."/>
            <person name="Morgenstern I."/>
            <person name="Morin E."/>
            <person name="Murat C."/>
            <person name="Nagy L.G."/>
            <person name="Nolan M."/>
            <person name="Ohm R.A."/>
            <person name="Patyshakuliyeva A."/>
            <person name="Rokas A."/>
            <person name="Ruiz-Duenas F.J."/>
            <person name="Sabat G."/>
            <person name="Salamov A."/>
            <person name="Samejima M."/>
            <person name="Schmutz J."/>
            <person name="Slot J.C."/>
            <person name="St John F."/>
            <person name="Stenlid J."/>
            <person name="Sun H."/>
            <person name="Sun S."/>
            <person name="Syed K."/>
            <person name="Tsang A."/>
            <person name="Wiebenga A."/>
            <person name="Young D."/>
            <person name="Pisabarro A."/>
            <person name="Eastwood D.C."/>
            <person name="Martin F."/>
            <person name="Cullen D."/>
            <person name="Grigoriev I.V."/>
            <person name="Hibbett D.S."/>
        </authorList>
    </citation>
    <scope>NUCLEOTIDE SEQUENCE [LARGE SCALE GENOMIC DNA]</scope>
    <source>
        <strain evidence="1 2">MD-104</strain>
    </source>
</reference>
<organism evidence="1 2">
    <name type="scientific">Wolfiporia cocos (strain MD-104)</name>
    <name type="common">Brown rot fungus</name>
    <dbReference type="NCBI Taxonomy" id="742152"/>
    <lineage>
        <taxon>Eukaryota</taxon>
        <taxon>Fungi</taxon>
        <taxon>Dikarya</taxon>
        <taxon>Basidiomycota</taxon>
        <taxon>Agaricomycotina</taxon>
        <taxon>Agaricomycetes</taxon>
        <taxon>Polyporales</taxon>
        <taxon>Phaeolaceae</taxon>
        <taxon>Wolfiporia</taxon>
    </lineage>
</organism>
<evidence type="ECO:0000313" key="1">
    <source>
        <dbReference type="EMBL" id="PCH38868.1"/>
    </source>
</evidence>
<protein>
    <submittedName>
        <fullName evidence="1">Uncharacterized protein</fullName>
    </submittedName>
</protein>